<sequence>MPALRDVPRRRDRRSLPHFAKLWLLLVRRFSLFAGIVTAGYLRIKVYLCAAHYSLRGTSPRKGEEIDSRGQRRDRCRRRGGYIAFQLLRQRCERGETLGYSCSVSTARANRLTLVAAIELLRFEYITCSYGRECTTQQSRFRGRRAMSSSRESRGKRERRGATRITRERKPDLPLARRREAERPVYPVTWDIFLCPAPLCPRILLAFRNSLPAVIARTRRFNSRRIGQRRGATK</sequence>
<gene>
    <name evidence="2" type="ORF">PUN28_020056</name>
</gene>
<evidence type="ECO:0000313" key="2">
    <source>
        <dbReference type="EMBL" id="KAL0099214.1"/>
    </source>
</evidence>
<dbReference type="EMBL" id="JADYXP020000028">
    <property type="protein sequence ID" value="KAL0099214.1"/>
    <property type="molecule type" value="Genomic_DNA"/>
</dbReference>
<proteinExistence type="predicted"/>
<dbReference type="Proteomes" id="UP001430953">
    <property type="component" value="Unassembled WGS sequence"/>
</dbReference>
<feature type="compositionally biased region" description="Basic and acidic residues" evidence="1">
    <location>
        <begin position="165"/>
        <end position="176"/>
    </location>
</feature>
<name>A0AAW2EA11_9HYME</name>
<reference evidence="2 3" key="1">
    <citation type="submission" date="2023-03" db="EMBL/GenBank/DDBJ databases">
        <title>High recombination rates correlate with genetic variation in Cardiocondyla obscurior ants.</title>
        <authorList>
            <person name="Errbii M."/>
        </authorList>
    </citation>
    <scope>NUCLEOTIDE SEQUENCE [LARGE SCALE GENOMIC DNA]</scope>
    <source>
        <strain evidence="2">Alpha-2009</strain>
        <tissue evidence="2">Whole body</tissue>
    </source>
</reference>
<protein>
    <submittedName>
        <fullName evidence="2">Uncharacterized protein</fullName>
    </submittedName>
</protein>
<feature type="region of interest" description="Disordered" evidence="1">
    <location>
        <begin position="141"/>
        <end position="176"/>
    </location>
</feature>
<keyword evidence="3" id="KW-1185">Reference proteome</keyword>
<accession>A0AAW2EA11</accession>
<evidence type="ECO:0000256" key="1">
    <source>
        <dbReference type="SAM" id="MobiDB-lite"/>
    </source>
</evidence>
<comment type="caution">
    <text evidence="2">The sequence shown here is derived from an EMBL/GenBank/DDBJ whole genome shotgun (WGS) entry which is preliminary data.</text>
</comment>
<evidence type="ECO:0000313" key="3">
    <source>
        <dbReference type="Proteomes" id="UP001430953"/>
    </source>
</evidence>
<organism evidence="2 3">
    <name type="scientific">Cardiocondyla obscurior</name>
    <dbReference type="NCBI Taxonomy" id="286306"/>
    <lineage>
        <taxon>Eukaryota</taxon>
        <taxon>Metazoa</taxon>
        <taxon>Ecdysozoa</taxon>
        <taxon>Arthropoda</taxon>
        <taxon>Hexapoda</taxon>
        <taxon>Insecta</taxon>
        <taxon>Pterygota</taxon>
        <taxon>Neoptera</taxon>
        <taxon>Endopterygota</taxon>
        <taxon>Hymenoptera</taxon>
        <taxon>Apocrita</taxon>
        <taxon>Aculeata</taxon>
        <taxon>Formicoidea</taxon>
        <taxon>Formicidae</taxon>
        <taxon>Myrmicinae</taxon>
        <taxon>Cardiocondyla</taxon>
    </lineage>
</organism>
<dbReference type="AlphaFoldDB" id="A0AAW2EA11"/>